<sequence length="125" mass="14550">MVSSSLTWSKLTVRYKGQELEDSKRLMEYEVSEDSEMEVRVQRVKRMKVLVQSKCETKKIPVWVNPSDNVEVLKPLLKKMNKEYDFLCRQSTSSFTSRTSWTKTSRFGGTELPRVTSLTSFLEAL</sequence>
<dbReference type="SUPFAM" id="SSF54236">
    <property type="entry name" value="Ubiquitin-like"/>
    <property type="match status" value="1"/>
</dbReference>
<protein>
    <recommendedName>
        <fullName evidence="3">Ubiquitin-like domain-containing protein</fullName>
    </recommendedName>
</protein>
<evidence type="ECO:0008006" key="3">
    <source>
        <dbReference type="Google" id="ProtNLM"/>
    </source>
</evidence>
<dbReference type="AlphaFoldDB" id="A0AA88A4J0"/>
<accession>A0AA88A4J0</accession>
<comment type="caution">
    <text evidence="1">The sequence shown here is derived from an EMBL/GenBank/DDBJ whole genome shotgun (WGS) entry which is preliminary data.</text>
</comment>
<name>A0AA88A4J0_FICCA</name>
<proteinExistence type="predicted"/>
<evidence type="ECO:0000313" key="2">
    <source>
        <dbReference type="Proteomes" id="UP001187192"/>
    </source>
</evidence>
<dbReference type="InterPro" id="IPR029071">
    <property type="entry name" value="Ubiquitin-like_domsf"/>
</dbReference>
<gene>
    <name evidence="1" type="ORF">TIFTF001_013529</name>
</gene>
<evidence type="ECO:0000313" key="1">
    <source>
        <dbReference type="EMBL" id="GMN44332.1"/>
    </source>
</evidence>
<dbReference type="Proteomes" id="UP001187192">
    <property type="component" value="Unassembled WGS sequence"/>
</dbReference>
<reference evidence="1" key="1">
    <citation type="submission" date="2023-07" db="EMBL/GenBank/DDBJ databases">
        <title>draft genome sequence of fig (Ficus carica).</title>
        <authorList>
            <person name="Takahashi T."/>
            <person name="Nishimura K."/>
        </authorList>
    </citation>
    <scope>NUCLEOTIDE SEQUENCE</scope>
</reference>
<dbReference type="EMBL" id="BTGU01000018">
    <property type="protein sequence ID" value="GMN44332.1"/>
    <property type="molecule type" value="Genomic_DNA"/>
</dbReference>
<keyword evidence="2" id="KW-1185">Reference proteome</keyword>
<organism evidence="1 2">
    <name type="scientific">Ficus carica</name>
    <name type="common">Common fig</name>
    <dbReference type="NCBI Taxonomy" id="3494"/>
    <lineage>
        <taxon>Eukaryota</taxon>
        <taxon>Viridiplantae</taxon>
        <taxon>Streptophyta</taxon>
        <taxon>Embryophyta</taxon>
        <taxon>Tracheophyta</taxon>
        <taxon>Spermatophyta</taxon>
        <taxon>Magnoliopsida</taxon>
        <taxon>eudicotyledons</taxon>
        <taxon>Gunneridae</taxon>
        <taxon>Pentapetalae</taxon>
        <taxon>rosids</taxon>
        <taxon>fabids</taxon>
        <taxon>Rosales</taxon>
        <taxon>Moraceae</taxon>
        <taxon>Ficeae</taxon>
        <taxon>Ficus</taxon>
    </lineage>
</organism>